<proteinExistence type="predicted"/>
<dbReference type="SUPFAM" id="SSF63829">
    <property type="entry name" value="Calcium-dependent phosphotriesterase"/>
    <property type="match status" value="1"/>
</dbReference>
<reference evidence="1" key="1">
    <citation type="journal article" date="2021" name="Proc. Natl. Acad. Sci. U.S.A.">
        <title>A Catalog of Tens of Thousands of Viruses from Human Metagenomes Reveals Hidden Associations with Chronic Diseases.</title>
        <authorList>
            <person name="Tisza M.J."/>
            <person name="Buck C.B."/>
        </authorList>
    </citation>
    <scope>NUCLEOTIDE SEQUENCE</scope>
    <source>
        <strain evidence="1">CtPui28</strain>
    </source>
</reference>
<protein>
    <submittedName>
        <fullName evidence="1">Uncharacterized protein</fullName>
    </submittedName>
</protein>
<evidence type="ECO:0000313" key="1">
    <source>
        <dbReference type="EMBL" id="DAE05256.1"/>
    </source>
</evidence>
<organism evidence="1">
    <name type="scientific">Siphoviridae sp. ctPui28</name>
    <dbReference type="NCBI Taxonomy" id="2825488"/>
    <lineage>
        <taxon>Viruses</taxon>
        <taxon>Duplodnaviria</taxon>
        <taxon>Heunggongvirae</taxon>
        <taxon>Uroviricota</taxon>
        <taxon>Caudoviricetes</taxon>
    </lineage>
</organism>
<sequence>MRLHGHTRLELTDIHTGAVEVVEKDNIITNAVGEIFNGYGGSLNKAMLLWRGQQDDPNAPKDLVTMFYGGLLLYDSPLGADPATRFAPAAAGITGTAIAGLVNATTNTTRGSANLTETKLDPAGGTMTYVYEFATNQGNGVIQSVCLTQPQGGYYSEMIDAPNASPVMAGRLRFGGALGGDQLLTGLLAKDCYPTGERGVLLYADPAADEALAGRVDTARGVLELRRHCLGLRTLDLFRRDTQGGWDSLISIDTVDISGFLQSVSGNAGRYCRLCFDAEADKLYLIAAPEGSTIAAGGSIRVREYDRKTLAAKDYTVPNNTGGALRAAVSEAKSTPLNGTVYGGSLYMTAPSTYQIYRFPLADPTDVQAVTMHGDTLQYLSDAHDGRLYCYYRTRGVVLNTEKNELFSCEAAGYDTSTTGFAAMVPVLGEPVTPLRRYYSDSRMRTERVLRANYLATINDLPKAVEKTADKTMKVIYTLRRGA</sequence>
<accession>A0A8S5PF14</accession>
<name>A0A8S5PF14_9CAUD</name>
<dbReference type="EMBL" id="BK015406">
    <property type="protein sequence ID" value="DAE05256.1"/>
    <property type="molecule type" value="Genomic_DNA"/>
</dbReference>